<dbReference type="InterPro" id="IPR052178">
    <property type="entry name" value="Sec_Metab_Biosynth_SDR"/>
</dbReference>
<reference evidence="4 5" key="2">
    <citation type="journal article" date="2015" name="Eukaryot. Cell">
        <title>Asexual propagation of a virulent clone complex in a human and feline outbreak of sporotrichosis.</title>
        <authorList>
            <person name="Teixeira Mde M."/>
            <person name="Rodrigues A.M."/>
            <person name="Tsui C.K."/>
            <person name="de Almeida L.G."/>
            <person name="Van Diepeningen A.D."/>
            <person name="van den Ende B.G."/>
            <person name="Fernandes G.F."/>
            <person name="Kano R."/>
            <person name="Hamelin R.C."/>
            <person name="Lopes-Bezerra L.M."/>
            <person name="Vasconcelos A.T."/>
            <person name="de Hoog S."/>
            <person name="de Camargo Z.P."/>
            <person name="Felipe M.S."/>
        </authorList>
    </citation>
    <scope>NUCLEOTIDE SEQUENCE [LARGE SCALE GENOMIC DNA]</scope>
    <source>
        <strain evidence="4 5">1099-18</strain>
    </source>
</reference>
<dbReference type="OrthoDB" id="2898618at2759"/>
<dbReference type="GeneID" id="27662320"/>
<proteinExistence type="inferred from homology"/>
<dbReference type="GO" id="GO:0016491">
    <property type="term" value="F:oxidoreductase activity"/>
    <property type="evidence" value="ECO:0007669"/>
    <property type="project" value="UniProtKB-KW"/>
</dbReference>
<dbReference type="KEGG" id="ssck:SPSK_00063"/>
<keyword evidence="3" id="KW-0560">Oxidoreductase</keyword>
<dbReference type="PANTHER" id="PTHR43618:SF4">
    <property type="entry name" value="SHORT CHAIN DEHYDROGENASE_REDUCTASE FAMILY (AFU_ORTHOLOGUE AFUA_7G04540)"/>
    <property type="match status" value="1"/>
</dbReference>
<evidence type="ECO:0000313" key="4">
    <source>
        <dbReference type="EMBL" id="KJR79811.1"/>
    </source>
</evidence>
<evidence type="ECO:0000256" key="1">
    <source>
        <dbReference type="ARBA" id="ARBA00006484"/>
    </source>
</evidence>
<dbReference type="RefSeq" id="XP_016582487.1">
    <property type="nucleotide sequence ID" value="XM_016727043.1"/>
</dbReference>
<comment type="caution">
    <text evidence="4">The sequence shown here is derived from an EMBL/GenBank/DDBJ whole genome shotgun (WGS) entry which is preliminary data.</text>
</comment>
<dbReference type="Gene3D" id="3.40.50.720">
    <property type="entry name" value="NAD(P)-binding Rossmann-like Domain"/>
    <property type="match status" value="1"/>
</dbReference>
<accession>A0A0F2LV97</accession>
<dbReference type="SUPFAM" id="SSF51735">
    <property type="entry name" value="NAD(P)-binding Rossmann-fold domains"/>
    <property type="match status" value="1"/>
</dbReference>
<dbReference type="PANTHER" id="PTHR43618">
    <property type="entry name" value="7-ALPHA-HYDROXYSTEROID DEHYDROGENASE"/>
    <property type="match status" value="1"/>
</dbReference>
<reference evidence="4 5" key="1">
    <citation type="journal article" date="2014" name="BMC Genomics">
        <title>Comparative genomics of the major fungal agents of human and animal Sporotrichosis: Sporothrix schenckii and Sporothrix brasiliensis.</title>
        <authorList>
            <person name="Teixeira M.M."/>
            <person name="de Almeida L.G."/>
            <person name="Kubitschek-Barreira P."/>
            <person name="Alves F.L."/>
            <person name="Kioshima E.S."/>
            <person name="Abadio A.K."/>
            <person name="Fernandes L."/>
            <person name="Derengowski L.S."/>
            <person name="Ferreira K.S."/>
            <person name="Souza R.C."/>
            <person name="Ruiz J.C."/>
            <person name="de Andrade N.C."/>
            <person name="Paes H.C."/>
            <person name="Nicola A.M."/>
            <person name="Albuquerque P."/>
            <person name="Gerber A.L."/>
            <person name="Martins V.P."/>
            <person name="Peconick L.D."/>
            <person name="Neto A.V."/>
            <person name="Chaucanez C.B."/>
            <person name="Silva P.A."/>
            <person name="Cunha O.L."/>
            <person name="de Oliveira F.F."/>
            <person name="dos Santos T.C."/>
            <person name="Barros A.L."/>
            <person name="Soares M.A."/>
            <person name="de Oliveira L.M."/>
            <person name="Marini M.M."/>
            <person name="Villalobos-Duno H."/>
            <person name="Cunha M.M."/>
            <person name="de Hoog S."/>
            <person name="da Silveira J.F."/>
            <person name="Henrissat B."/>
            <person name="Nino-Vega G.A."/>
            <person name="Cisalpino P.S."/>
            <person name="Mora-Montes H.M."/>
            <person name="Almeida S.R."/>
            <person name="Stajich J.E."/>
            <person name="Lopes-Bezerra L.M."/>
            <person name="Vasconcelos A.T."/>
            <person name="Felipe M.S."/>
        </authorList>
    </citation>
    <scope>NUCLEOTIDE SEQUENCE [LARGE SCALE GENOMIC DNA]</scope>
    <source>
        <strain evidence="4 5">1099-18</strain>
    </source>
</reference>
<protein>
    <submittedName>
        <fullName evidence="4">Uncharacterized protein</fullName>
    </submittedName>
</protein>
<evidence type="ECO:0000256" key="2">
    <source>
        <dbReference type="ARBA" id="ARBA00022857"/>
    </source>
</evidence>
<name>A0A0F2LV97_SPOSC</name>
<dbReference type="Proteomes" id="UP000033710">
    <property type="component" value="Unassembled WGS sequence"/>
</dbReference>
<comment type="similarity">
    <text evidence="1">Belongs to the short-chain dehydrogenases/reductases (SDR) family.</text>
</comment>
<dbReference type="EMBL" id="AXCR01000014">
    <property type="protein sequence ID" value="KJR79811.1"/>
    <property type="molecule type" value="Genomic_DNA"/>
</dbReference>
<evidence type="ECO:0000256" key="3">
    <source>
        <dbReference type="ARBA" id="ARBA00023002"/>
    </source>
</evidence>
<sequence>MLPVAGTQTPNRNANAPTTWLLTLLIFGVRGHVAVVTGGGSGLRFMICEVHFDCVSCTVLFCWLLDYRLLFNENRALVKNGAKVCVVALSTKLIDGSVPEKNGLAGTSDAGSATKHAWNVSSKEVVAELSAYVATREDRVDLLVSNDDILRDPPIKRDVLTPPLVELQTSM</sequence>
<organism evidence="4 5">
    <name type="scientific">Sporothrix schenckii 1099-18</name>
    <dbReference type="NCBI Taxonomy" id="1397361"/>
    <lineage>
        <taxon>Eukaryota</taxon>
        <taxon>Fungi</taxon>
        <taxon>Dikarya</taxon>
        <taxon>Ascomycota</taxon>
        <taxon>Pezizomycotina</taxon>
        <taxon>Sordariomycetes</taxon>
        <taxon>Sordariomycetidae</taxon>
        <taxon>Ophiostomatales</taxon>
        <taxon>Ophiostomataceae</taxon>
        <taxon>Sporothrix</taxon>
    </lineage>
</organism>
<dbReference type="InterPro" id="IPR036291">
    <property type="entry name" value="NAD(P)-bd_dom_sf"/>
</dbReference>
<evidence type="ECO:0000313" key="5">
    <source>
        <dbReference type="Proteomes" id="UP000033710"/>
    </source>
</evidence>
<dbReference type="VEuPathDB" id="FungiDB:SPSK_00063"/>
<dbReference type="AlphaFoldDB" id="A0A0F2LV97"/>
<gene>
    <name evidence="4" type="ORF">SPSK_00063</name>
</gene>
<keyword evidence="2" id="KW-0521">NADP</keyword>